<keyword evidence="11" id="KW-1185">Reference proteome</keyword>
<organism evidence="10 11">
    <name type="scientific">Agrococcus pavilionensis RW1</name>
    <dbReference type="NCBI Taxonomy" id="1330458"/>
    <lineage>
        <taxon>Bacteria</taxon>
        <taxon>Bacillati</taxon>
        <taxon>Actinomycetota</taxon>
        <taxon>Actinomycetes</taxon>
        <taxon>Micrococcales</taxon>
        <taxon>Microbacteriaceae</taxon>
        <taxon>Agrococcus</taxon>
    </lineage>
</organism>
<protein>
    <recommendedName>
        <fullName evidence="9">VTT domain-containing protein</fullName>
    </recommendedName>
</protein>
<dbReference type="InterPro" id="IPR051311">
    <property type="entry name" value="DedA_domain"/>
</dbReference>
<evidence type="ECO:0000256" key="7">
    <source>
        <dbReference type="SAM" id="MobiDB-lite"/>
    </source>
</evidence>
<evidence type="ECO:0000256" key="6">
    <source>
        <dbReference type="ARBA" id="ARBA00023136"/>
    </source>
</evidence>
<evidence type="ECO:0000256" key="2">
    <source>
        <dbReference type="ARBA" id="ARBA00010792"/>
    </source>
</evidence>
<evidence type="ECO:0000313" key="11">
    <source>
        <dbReference type="Proteomes" id="UP000016462"/>
    </source>
</evidence>
<feature type="domain" description="VTT" evidence="9">
    <location>
        <begin position="58"/>
        <end position="183"/>
    </location>
</feature>
<dbReference type="PANTHER" id="PTHR42709">
    <property type="entry name" value="ALKALINE PHOSPHATASE LIKE PROTEIN"/>
    <property type="match status" value="1"/>
</dbReference>
<keyword evidence="4 8" id="KW-0812">Transmembrane</keyword>
<feature type="region of interest" description="Disordered" evidence="7">
    <location>
        <begin position="228"/>
        <end position="257"/>
    </location>
</feature>
<dbReference type="GO" id="GO:0005886">
    <property type="term" value="C:plasma membrane"/>
    <property type="evidence" value="ECO:0007669"/>
    <property type="project" value="UniProtKB-SubCell"/>
</dbReference>
<keyword evidence="6 8" id="KW-0472">Membrane</keyword>
<dbReference type="AlphaFoldDB" id="U1MNB6"/>
<evidence type="ECO:0000256" key="5">
    <source>
        <dbReference type="ARBA" id="ARBA00022989"/>
    </source>
</evidence>
<dbReference type="Pfam" id="PF09335">
    <property type="entry name" value="VTT_dom"/>
    <property type="match status" value="1"/>
</dbReference>
<name>U1MNB6_9MICO</name>
<dbReference type="EMBL" id="ASHR01000032">
    <property type="protein sequence ID" value="ERG63376.1"/>
    <property type="molecule type" value="Genomic_DNA"/>
</dbReference>
<feature type="transmembrane region" description="Helical" evidence="8">
    <location>
        <begin position="76"/>
        <end position="103"/>
    </location>
</feature>
<evidence type="ECO:0000256" key="1">
    <source>
        <dbReference type="ARBA" id="ARBA00004651"/>
    </source>
</evidence>
<accession>U1MNB6</accession>
<dbReference type="Proteomes" id="UP000016462">
    <property type="component" value="Unassembled WGS sequence"/>
</dbReference>
<reference evidence="10 11" key="1">
    <citation type="journal article" date="2013" name="Genome Announc.">
        <title>First draft genome sequence from a member of the genus agrococcus, isolated from modern microbialites.</title>
        <authorList>
            <person name="White R.A.III."/>
            <person name="Grassa C.J."/>
            <person name="Suttle C.A."/>
        </authorList>
    </citation>
    <scope>NUCLEOTIDE SEQUENCE [LARGE SCALE GENOMIC DNA]</scope>
    <source>
        <strain evidence="10 11">RW1</strain>
    </source>
</reference>
<sequence>MARAPRRPPHPGDGGPLVIDDVIDVVLETVGSIDPWLRTLLAFIAMALETSVLLGLLVPGDTVVIIAALAVEEWPWWLALIAATVLGAIAGESIGFAIGRWLGPRIDRWLARRWPAASKRWRRTERYLARRGGIAIFLSRFLPVAHSLVPLIVGASPMPYRRFLAWTLPACMLWATAYASAGWAAGGSYRELADELHGAGYVLVAVIVAFVLAVWGVKQLVSRLEARHMREDDEEERSEEERSARERSAQERSGEER</sequence>
<gene>
    <name evidence="10" type="ORF">L332_02775</name>
</gene>
<dbReference type="PANTHER" id="PTHR42709:SF6">
    <property type="entry name" value="UNDECAPRENYL PHOSPHATE TRANSPORTER A"/>
    <property type="match status" value="1"/>
</dbReference>
<feature type="compositionally biased region" description="Basic and acidic residues" evidence="7">
    <location>
        <begin position="239"/>
        <end position="257"/>
    </location>
</feature>
<dbReference type="InterPro" id="IPR032816">
    <property type="entry name" value="VTT_dom"/>
</dbReference>
<feature type="transmembrane region" description="Helical" evidence="8">
    <location>
        <begin position="198"/>
        <end position="217"/>
    </location>
</feature>
<comment type="subcellular location">
    <subcellularLocation>
        <location evidence="1">Cell membrane</location>
        <topology evidence="1">Multi-pass membrane protein</topology>
    </subcellularLocation>
</comment>
<feature type="transmembrane region" description="Helical" evidence="8">
    <location>
        <begin position="40"/>
        <end position="70"/>
    </location>
</feature>
<evidence type="ECO:0000256" key="8">
    <source>
        <dbReference type="SAM" id="Phobius"/>
    </source>
</evidence>
<evidence type="ECO:0000256" key="3">
    <source>
        <dbReference type="ARBA" id="ARBA00022475"/>
    </source>
</evidence>
<evidence type="ECO:0000259" key="9">
    <source>
        <dbReference type="Pfam" id="PF09335"/>
    </source>
</evidence>
<evidence type="ECO:0000313" key="10">
    <source>
        <dbReference type="EMBL" id="ERG63376.1"/>
    </source>
</evidence>
<keyword evidence="5 8" id="KW-1133">Transmembrane helix</keyword>
<keyword evidence="3" id="KW-1003">Cell membrane</keyword>
<proteinExistence type="inferred from homology"/>
<feature type="transmembrane region" description="Helical" evidence="8">
    <location>
        <begin position="163"/>
        <end position="186"/>
    </location>
</feature>
<evidence type="ECO:0000256" key="4">
    <source>
        <dbReference type="ARBA" id="ARBA00022692"/>
    </source>
</evidence>
<comment type="similarity">
    <text evidence="2">Belongs to the DedA family.</text>
</comment>
<comment type="caution">
    <text evidence="10">The sequence shown here is derived from an EMBL/GenBank/DDBJ whole genome shotgun (WGS) entry which is preliminary data.</text>
</comment>